<keyword evidence="2" id="KW-0032">Aminotransferase</keyword>
<sequence>MKIPLNNPYLTGNELKYMKKSMESGELVGGGEYTHKCEDLLEREFGAKKVLLTSSCTHALEMASLLVGLGSGDEVIVPSYTFVSTVNAFVLQGAEPVFVDMREDTLNMDESKVEEKISKNTKAIFPMHYSGVACAMDEIIDIADRHGLRVVEDAAQGVNAKYRDEYLGTIGDLGTYSFHGTKNYTCGEGGALVINEDGFIERAEIVREKGTNRSKFLRGEIDKYTWVDIGSSYLASELTAAFLYAQLEELEKIKKKREKTFGFYHDNLKDLEEEGKLRRPVVPEDCEVNYYSYFVLLPSEKKRNSVMEKLKNSGIQATFHYIPLHTSPMGAKFGYKKGDLPTTEKVSNRLLRLPFYTEIEKEKQKKVIEELERCV</sequence>
<dbReference type="EMBL" id="LHYK01000026">
    <property type="protein sequence ID" value="KXB07884.1"/>
    <property type="molecule type" value="Genomic_DNA"/>
</dbReference>
<dbReference type="GO" id="GO:0030170">
    <property type="term" value="F:pyridoxal phosphate binding"/>
    <property type="evidence" value="ECO:0007669"/>
    <property type="project" value="TreeGrafter"/>
</dbReference>
<dbReference type="PIRSF" id="PIRSF000390">
    <property type="entry name" value="PLP_StrS"/>
    <property type="match status" value="1"/>
</dbReference>
<dbReference type="CDD" id="cd00616">
    <property type="entry name" value="AHBA_syn"/>
    <property type="match status" value="1"/>
</dbReference>
<proteinExistence type="inferred from homology"/>
<dbReference type="InterPro" id="IPR015424">
    <property type="entry name" value="PyrdxlP-dep_Trfase"/>
</dbReference>
<keyword evidence="3" id="KW-1185">Reference proteome</keyword>
<dbReference type="Gene3D" id="3.90.1150.10">
    <property type="entry name" value="Aspartate Aminotransferase, domain 1"/>
    <property type="match status" value="1"/>
</dbReference>
<dbReference type="Gene3D" id="3.40.640.10">
    <property type="entry name" value="Type I PLP-dependent aspartate aminotransferase-like (Major domain)"/>
    <property type="match status" value="1"/>
</dbReference>
<dbReference type="GO" id="GO:0000271">
    <property type="term" value="P:polysaccharide biosynthetic process"/>
    <property type="evidence" value="ECO:0007669"/>
    <property type="project" value="TreeGrafter"/>
</dbReference>
<accession>A0A133VN62</accession>
<dbReference type="Pfam" id="PF01041">
    <property type="entry name" value="DegT_DnrJ_EryC1"/>
    <property type="match status" value="1"/>
</dbReference>
<evidence type="ECO:0000256" key="1">
    <source>
        <dbReference type="RuleBase" id="RU004508"/>
    </source>
</evidence>
<organism evidence="2 3">
    <name type="scientific">candidate division MSBL1 archaeon SCGC-AAA385D11</name>
    <dbReference type="NCBI Taxonomy" id="1698286"/>
    <lineage>
        <taxon>Archaea</taxon>
        <taxon>Methanobacteriati</taxon>
        <taxon>Methanobacteriota</taxon>
        <taxon>candidate division MSBL1</taxon>
    </lineage>
</organism>
<dbReference type="InterPro" id="IPR000653">
    <property type="entry name" value="DegT/StrS_aminotransferase"/>
</dbReference>
<dbReference type="InterPro" id="IPR015422">
    <property type="entry name" value="PyrdxlP-dep_Trfase_small"/>
</dbReference>
<evidence type="ECO:0000313" key="2">
    <source>
        <dbReference type="EMBL" id="KXB07884.1"/>
    </source>
</evidence>
<dbReference type="PANTHER" id="PTHR30244:SF34">
    <property type="entry name" value="DTDP-4-AMINO-4,6-DIDEOXYGALACTOSE TRANSAMINASE"/>
    <property type="match status" value="1"/>
</dbReference>
<dbReference type="NCBIfam" id="TIGR02379">
    <property type="entry name" value="ECA_wecE"/>
    <property type="match status" value="1"/>
</dbReference>
<dbReference type="PATRIC" id="fig|1698286.3.peg.216"/>
<name>A0A133VN62_9EURY</name>
<evidence type="ECO:0000313" key="3">
    <source>
        <dbReference type="Proteomes" id="UP000070256"/>
    </source>
</evidence>
<reference evidence="2 3" key="1">
    <citation type="journal article" date="2016" name="Sci. Rep.">
        <title>Metabolic traits of an uncultured archaeal lineage -MSBL1- from brine pools of the Red Sea.</title>
        <authorList>
            <person name="Mwirichia R."/>
            <person name="Alam I."/>
            <person name="Rashid M."/>
            <person name="Vinu M."/>
            <person name="Ba-Alawi W."/>
            <person name="Anthony Kamau A."/>
            <person name="Kamanda Ngugi D."/>
            <person name="Goker M."/>
            <person name="Klenk H.P."/>
            <person name="Bajic V."/>
            <person name="Stingl U."/>
        </authorList>
    </citation>
    <scope>NUCLEOTIDE SEQUENCE [LARGE SCALE GENOMIC DNA]</scope>
    <source>
        <strain evidence="2">SCGC-AAA385D11</strain>
    </source>
</reference>
<dbReference type="InterPro" id="IPR012749">
    <property type="entry name" value="WecE-like"/>
</dbReference>
<protein>
    <submittedName>
        <fullName evidence="2">TDP-4-oxo-6-deoxy-D-glucose aminotransferase</fullName>
    </submittedName>
</protein>
<comment type="caution">
    <text evidence="2">The sequence shown here is derived from an EMBL/GenBank/DDBJ whole genome shotgun (WGS) entry which is preliminary data.</text>
</comment>
<dbReference type="SUPFAM" id="SSF53383">
    <property type="entry name" value="PLP-dependent transferases"/>
    <property type="match status" value="1"/>
</dbReference>
<dbReference type="NCBIfam" id="NF008687">
    <property type="entry name" value="PRK11706.1"/>
    <property type="match status" value="1"/>
</dbReference>
<keyword evidence="2" id="KW-0808">Transferase</keyword>
<dbReference type="GO" id="GO:0019180">
    <property type="term" value="F:dTDP-4-amino-4,6-dideoxygalactose transaminase activity"/>
    <property type="evidence" value="ECO:0007669"/>
    <property type="project" value="TreeGrafter"/>
</dbReference>
<dbReference type="Proteomes" id="UP000070256">
    <property type="component" value="Unassembled WGS sequence"/>
</dbReference>
<dbReference type="FunFam" id="3.40.640.10:FF:000037">
    <property type="entry name" value="dTDP-4-amino-4,6-dideoxygalactose transaminase"/>
    <property type="match status" value="1"/>
</dbReference>
<keyword evidence="1" id="KW-0663">Pyridoxal phosphate</keyword>
<comment type="similarity">
    <text evidence="1">Belongs to the DegT/DnrJ/EryC1 family.</text>
</comment>
<dbReference type="InterPro" id="IPR015421">
    <property type="entry name" value="PyrdxlP-dep_Trfase_major"/>
</dbReference>
<dbReference type="AlphaFoldDB" id="A0A133VN62"/>
<gene>
    <name evidence="2" type="ORF">AKJ58_01555</name>
</gene>
<dbReference type="PANTHER" id="PTHR30244">
    <property type="entry name" value="TRANSAMINASE"/>
    <property type="match status" value="1"/>
</dbReference>